<comment type="similarity">
    <text evidence="2">Belongs to the serine-aspartate repeat-containing protein (SDr) family.</text>
</comment>
<dbReference type="InterPro" id="IPR033764">
    <property type="entry name" value="Sdr_B"/>
</dbReference>
<dbReference type="InterPro" id="IPR013783">
    <property type="entry name" value="Ig-like_fold"/>
</dbReference>
<feature type="domain" description="SD-repeat containing protein B" evidence="6">
    <location>
        <begin position="4"/>
        <end position="75"/>
    </location>
</feature>
<organism evidence="7 8">
    <name type="scientific">Daphnia magna</name>
    <dbReference type="NCBI Taxonomy" id="35525"/>
    <lineage>
        <taxon>Eukaryota</taxon>
        <taxon>Metazoa</taxon>
        <taxon>Ecdysozoa</taxon>
        <taxon>Arthropoda</taxon>
        <taxon>Crustacea</taxon>
        <taxon>Branchiopoda</taxon>
        <taxon>Diplostraca</taxon>
        <taxon>Cladocera</taxon>
        <taxon>Anomopoda</taxon>
        <taxon>Daphniidae</taxon>
        <taxon>Daphnia</taxon>
    </lineage>
</organism>
<dbReference type="Pfam" id="PF17210">
    <property type="entry name" value="SdrD_B"/>
    <property type="match status" value="2"/>
</dbReference>
<comment type="caution">
    <text evidence="7">The sequence shown here is derived from an EMBL/GenBank/DDBJ whole genome shotgun (WGS) entry which is preliminary data.</text>
</comment>
<accession>A0A164IEW7</accession>
<evidence type="ECO:0000256" key="3">
    <source>
        <dbReference type="ARBA" id="ARBA00022525"/>
    </source>
</evidence>
<dbReference type="PANTHER" id="PTHR36108">
    <property type="entry name" value="COLOSSIN-B-RELATED"/>
    <property type="match status" value="1"/>
</dbReference>
<keyword evidence="8" id="KW-1185">Reference proteome</keyword>
<evidence type="ECO:0000313" key="7">
    <source>
        <dbReference type="EMBL" id="KZS01185.1"/>
    </source>
</evidence>
<evidence type="ECO:0000256" key="2">
    <source>
        <dbReference type="ARBA" id="ARBA00007257"/>
    </source>
</evidence>
<feature type="domain" description="SD-repeat containing protein B" evidence="6">
    <location>
        <begin position="96"/>
        <end position="155"/>
    </location>
</feature>
<evidence type="ECO:0000259" key="6">
    <source>
        <dbReference type="Pfam" id="PF17210"/>
    </source>
</evidence>
<dbReference type="Gene3D" id="2.60.40.10">
    <property type="entry name" value="Immunoglobulins"/>
    <property type="match status" value="2"/>
</dbReference>
<evidence type="ECO:0000256" key="4">
    <source>
        <dbReference type="ARBA" id="ARBA00022729"/>
    </source>
</evidence>
<dbReference type="PANTHER" id="PTHR36108:SF13">
    <property type="entry name" value="COLOSSIN-B-RELATED"/>
    <property type="match status" value="1"/>
</dbReference>
<feature type="region of interest" description="Disordered" evidence="5">
    <location>
        <begin position="40"/>
        <end position="60"/>
    </location>
</feature>
<keyword evidence="3" id="KW-0964">Secreted</keyword>
<dbReference type="AlphaFoldDB" id="A0A164IEW7"/>
<proteinExistence type="inferred from homology"/>
<protein>
    <recommendedName>
        <fullName evidence="6">SD-repeat containing protein B domain-containing protein</fullName>
    </recommendedName>
</protein>
<dbReference type="SUPFAM" id="SSF117074">
    <property type="entry name" value="Hypothetical protein PA1324"/>
    <property type="match status" value="2"/>
</dbReference>
<dbReference type="Proteomes" id="UP000076858">
    <property type="component" value="Unassembled WGS sequence"/>
</dbReference>
<dbReference type="GO" id="GO:0005576">
    <property type="term" value="C:extracellular region"/>
    <property type="evidence" value="ECO:0007669"/>
    <property type="project" value="UniProtKB-SubCell"/>
</dbReference>
<feature type="non-terminal residue" evidence="7">
    <location>
        <position position="166"/>
    </location>
</feature>
<evidence type="ECO:0000256" key="5">
    <source>
        <dbReference type="SAM" id="MobiDB-lite"/>
    </source>
</evidence>
<evidence type="ECO:0000313" key="8">
    <source>
        <dbReference type="Proteomes" id="UP000076858"/>
    </source>
</evidence>
<sequence length="166" mass="17052">DAVTGAVVATTTTNANGGYSFTNVVPGNYTIMEVQPTGYGSVSDVDATPDPDGNDGSTPNDMIPVTVGPGEADNDNNFVEEQFGNIRGNVTADIDNNNTGDTPLSGVTIQLKDPITGAVLATTTTNASGNYEFLNLLPGIYTIMEVQPAGYTSVSDVDATPDPDGN</sequence>
<reference evidence="7 8" key="1">
    <citation type="submission" date="2016-03" db="EMBL/GenBank/DDBJ databases">
        <title>EvidentialGene: Evidence-directed Construction of Genes on Genomes.</title>
        <authorList>
            <person name="Gilbert D.G."/>
            <person name="Choi J.-H."/>
            <person name="Mockaitis K."/>
            <person name="Colbourne J."/>
            <person name="Pfrender M."/>
        </authorList>
    </citation>
    <scope>NUCLEOTIDE SEQUENCE [LARGE SCALE GENOMIC DNA]</scope>
    <source>
        <strain evidence="7 8">Xinb3</strain>
        <tissue evidence="7">Complete organism</tissue>
    </source>
</reference>
<keyword evidence="4" id="KW-0732">Signal</keyword>
<gene>
    <name evidence="7" type="ORF">APZ42_002232</name>
</gene>
<comment type="subcellular location">
    <subcellularLocation>
        <location evidence="1">Secreted</location>
    </subcellularLocation>
</comment>
<dbReference type="EMBL" id="LRGB01007420">
    <property type="protein sequence ID" value="KZS01185.1"/>
    <property type="molecule type" value="Genomic_DNA"/>
</dbReference>
<evidence type="ECO:0000256" key="1">
    <source>
        <dbReference type="ARBA" id="ARBA00004613"/>
    </source>
</evidence>
<name>A0A164IEW7_9CRUS</name>
<feature type="non-terminal residue" evidence="7">
    <location>
        <position position="1"/>
    </location>
</feature>